<proteinExistence type="predicted"/>
<dbReference type="HOGENOM" id="CLU_1198414_0_0_11"/>
<keyword evidence="3" id="KW-1185">Reference proteome</keyword>
<keyword evidence="1" id="KW-0812">Transmembrane</keyword>
<feature type="transmembrane region" description="Helical" evidence="1">
    <location>
        <begin position="165"/>
        <end position="188"/>
    </location>
</feature>
<accession>D0LBJ7</accession>
<feature type="transmembrane region" description="Helical" evidence="1">
    <location>
        <begin position="89"/>
        <end position="109"/>
    </location>
</feature>
<gene>
    <name evidence="2" type="ordered locus">Gbro_2162</name>
</gene>
<dbReference type="AlphaFoldDB" id="D0LBJ7"/>
<dbReference type="STRING" id="526226.Gbro_2162"/>
<evidence type="ECO:0000256" key="1">
    <source>
        <dbReference type="SAM" id="Phobius"/>
    </source>
</evidence>
<organism evidence="2 3">
    <name type="scientific">Gordonia bronchialis (strain ATCC 25592 / DSM 43247 / BCRC 13721 / JCM 3198 / KCTC 3076 / NBRC 16047 / NCTC 10667)</name>
    <name type="common">Rhodococcus bronchialis</name>
    <dbReference type="NCBI Taxonomy" id="526226"/>
    <lineage>
        <taxon>Bacteria</taxon>
        <taxon>Bacillati</taxon>
        <taxon>Actinomycetota</taxon>
        <taxon>Actinomycetes</taxon>
        <taxon>Mycobacteriales</taxon>
        <taxon>Gordoniaceae</taxon>
        <taxon>Gordonia</taxon>
    </lineage>
</organism>
<feature type="transmembrane region" description="Helical" evidence="1">
    <location>
        <begin position="134"/>
        <end position="153"/>
    </location>
</feature>
<reference evidence="2 3" key="2">
    <citation type="journal article" date="2010" name="Stand. Genomic Sci.">
        <title>Complete genome sequence of Gordonia bronchialis type strain (3410).</title>
        <authorList>
            <person name="Ivanova N."/>
            <person name="Sikorski J."/>
            <person name="Jando M."/>
            <person name="Lapidus A."/>
            <person name="Nolan M."/>
            <person name="Lucas S."/>
            <person name="Del Rio T.G."/>
            <person name="Tice H."/>
            <person name="Copeland A."/>
            <person name="Cheng J.F."/>
            <person name="Chen F."/>
            <person name="Bruce D."/>
            <person name="Goodwin L."/>
            <person name="Pitluck S."/>
            <person name="Mavromatis K."/>
            <person name="Ovchinnikova G."/>
            <person name="Pati A."/>
            <person name="Chen A."/>
            <person name="Palaniappan K."/>
            <person name="Land M."/>
            <person name="Hauser L."/>
            <person name="Chang Y.J."/>
            <person name="Jeffries C.D."/>
            <person name="Chain P."/>
            <person name="Saunders E."/>
            <person name="Han C."/>
            <person name="Detter J.C."/>
            <person name="Brettin T."/>
            <person name="Rohde M."/>
            <person name="Goker M."/>
            <person name="Bristow J."/>
            <person name="Eisen J.A."/>
            <person name="Markowitz V."/>
            <person name="Hugenholtz P."/>
            <person name="Klenk H.P."/>
            <person name="Kyrpides N.C."/>
        </authorList>
    </citation>
    <scope>NUCLEOTIDE SEQUENCE [LARGE SCALE GENOMIC DNA]</scope>
    <source>
        <strain evidence="3">ATCC 25592 / DSM 43247 / BCRC 13721 / JCM 3198 / KCTC 3076 / NBRC 16047 / NCTC 10667</strain>
    </source>
</reference>
<evidence type="ECO:0000313" key="2">
    <source>
        <dbReference type="EMBL" id="ACY21411.1"/>
    </source>
</evidence>
<dbReference type="Proteomes" id="UP000001219">
    <property type="component" value="Chromosome"/>
</dbReference>
<keyword evidence="1" id="KW-1133">Transmembrane helix</keyword>
<protein>
    <submittedName>
        <fullName evidence="2">Uncharacterized protein</fullName>
    </submittedName>
</protein>
<sequence>MRAPRSAPAQIATGVVTVVLGIAAVIASTLEWVDLSEIGLAPLNPSGIGVDYSTFGLTFGLGWFTIGLGCLLACAGVLMAVGLRWAGHLVIGCGVAILCIAIAVCLRPLRLTWRVAQLGAESATDGSYGAPSTAIYALLVTGGLALVAGAVSVSLPRRTSKRPFVAPAAAIVAGLVVGVIAVAVVGWWNGRPLSYTPLGGLSDLAALPGRW</sequence>
<feature type="transmembrane region" description="Helical" evidence="1">
    <location>
        <begin position="12"/>
        <end position="33"/>
    </location>
</feature>
<dbReference type="EMBL" id="CP001802">
    <property type="protein sequence ID" value="ACY21411.1"/>
    <property type="molecule type" value="Genomic_DNA"/>
</dbReference>
<keyword evidence="1" id="KW-0472">Membrane</keyword>
<reference evidence="3" key="1">
    <citation type="submission" date="2009-10" db="EMBL/GenBank/DDBJ databases">
        <title>The complete chromosome of Gordonia bronchialis DSM 43247.</title>
        <authorList>
            <consortium name="US DOE Joint Genome Institute (JGI-PGF)"/>
            <person name="Lucas S."/>
            <person name="Copeland A."/>
            <person name="Lapidus A."/>
            <person name="Glavina del Rio T."/>
            <person name="Dalin E."/>
            <person name="Tice H."/>
            <person name="Bruce D."/>
            <person name="Goodwin L."/>
            <person name="Pitluck S."/>
            <person name="Kyrpides N."/>
            <person name="Mavromatis K."/>
            <person name="Ivanova N."/>
            <person name="Ovchinnikova G."/>
            <person name="Saunders E."/>
            <person name="Brettin T."/>
            <person name="Detter J.C."/>
            <person name="Han C."/>
            <person name="Larimer F."/>
            <person name="Land M."/>
            <person name="Hauser L."/>
            <person name="Markowitz V."/>
            <person name="Cheng J.-F."/>
            <person name="Hugenholtz P."/>
            <person name="Woyke T."/>
            <person name="Wu D."/>
            <person name="Jando M."/>
            <person name="Schneider S."/>
            <person name="Goeker M."/>
            <person name="Klenk H.-P."/>
            <person name="Eisen J.A."/>
        </authorList>
    </citation>
    <scope>NUCLEOTIDE SEQUENCE [LARGE SCALE GENOMIC DNA]</scope>
    <source>
        <strain evidence="3">ATCC 25592 / DSM 43247 / BCRC 13721 / JCM 3198 / KCTC 3076 / NBRC 16047 / NCTC 10667</strain>
    </source>
</reference>
<dbReference type="eggNOG" id="ENOG5031VU6">
    <property type="taxonomic scope" value="Bacteria"/>
</dbReference>
<name>D0LBJ7_GORB4</name>
<evidence type="ECO:0000313" key="3">
    <source>
        <dbReference type="Proteomes" id="UP000001219"/>
    </source>
</evidence>
<feature type="transmembrane region" description="Helical" evidence="1">
    <location>
        <begin position="61"/>
        <end position="82"/>
    </location>
</feature>
<dbReference type="KEGG" id="gbr:Gbro_2162"/>